<reference evidence="1 2" key="1">
    <citation type="submission" date="2013-12" db="EMBL/GenBank/DDBJ databases">
        <title>Draft genome of the parsitic nematode Ancylostoma duodenale.</title>
        <authorList>
            <person name="Mitreva M."/>
        </authorList>
    </citation>
    <scope>NUCLEOTIDE SEQUENCE [LARGE SCALE GENOMIC DNA]</scope>
    <source>
        <strain evidence="1 2">Zhejiang</strain>
    </source>
</reference>
<protein>
    <submittedName>
        <fullName evidence="1">Uncharacterized protein</fullName>
    </submittedName>
</protein>
<dbReference type="AlphaFoldDB" id="A0A0C2DMA4"/>
<sequence>MSSGKAPLYVRNSVELIEEKDSALAVEWMNKYRLTDFVAQEANIDDAVAISEAYGVKKDIILFSECAVGWLHIWLADQRTSIVPGSRSHRSVDEHH</sequence>
<gene>
    <name evidence="1" type="ORF">ANCDUO_05945</name>
</gene>
<dbReference type="Proteomes" id="UP000054047">
    <property type="component" value="Unassembled WGS sequence"/>
</dbReference>
<proteinExistence type="predicted"/>
<evidence type="ECO:0000313" key="2">
    <source>
        <dbReference type="Proteomes" id="UP000054047"/>
    </source>
</evidence>
<evidence type="ECO:0000313" key="1">
    <source>
        <dbReference type="EMBL" id="KIH63752.1"/>
    </source>
</evidence>
<organism evidence="1 2">
    <name type="scientific">Ancylostoma duodenale</name>
    <dbReference type="NCBI Taxonomy" id="51022"/>
    <lineage>
        <taxon>Eukaryota</taxon>
        <taxon>Metazoa</taxon>
        <taxon>Ecdysozoa</taxon>
        <taxon>Nematoda</taxon>
        <taxon>Chromadorea</taxon>
        <taxon>Rhabditida</taxon>
        <taxon>Rhabditina</taxon>
        <taxon>Rhabditomorpha</taxon>
        <taxon>Strongyloidea</taxon>
        <taxon>Ancylostomatidae</taxon>
        <taxon>Ancylostomatinae</taxon>
        <taxon>Ancylostoma</taxon>
    </lineage>
</organism>
<accession>A0A0C2DMA4</accession>
<dbReference type="OrthoDB" id="27109at2759"/>
<name>A0A0C2DMA4_9BILA</name>
<keyword evidence="2" id="KW-1185">Reference proteome</keyword>
<dbReference type="EMBL" id="KN728455">
    <property type="protein sequence ID" value="KIH63752.1"/>
    <property type="molecule type" value="Genomic_DNA"/>
</dbReference>